<reference evidence="1 2" key="1">
    <citation type="journal article" date="2016" name="DNA Res.">
        <title>Genome sequence of Aspergillus luchuensis NBRC 4314.</title>
        <authorList>
            <person name="Yamada O."/>
            <person name="Machida M."/>
            <person name="Hosoyama A."/>
            <person name="Goto M."/>
            <person name="Takahashi T."/>
            <person name="Futagami T."/>
            <person name="Yamagata Y."/>
            <person name="Takeuchi M."/>
            <person name="Kobayashi T."/>
            <person name="Koike H."/>
            <person name="Abe K."/>
            <person name="Asai K."/>
            <person name="Arita M."/>
            <person name="Fujita N."/>
            <person name="Fukuda K."/>
            <person name="Higa K."/>
            <person name="Horikawa H."/>
            <person name="Ishikawa T."/>
            <person name="Jinno K."/>
            <person name="Kato Y."/>
            <person name="Kirimura K."/>
            <person name="Mizutani O."/>
            <person name="Nakasone K."/>
            <person name="Sano M."/>
            <person name="Shiraishi Y."/>
            <person name="Tsukahara M."/>
            <person name="Gomi K."/>
        </authorList>
    </citation>
    <scope>NUCLEOTIDE SEQUENCE [LARGE SCALE GENOMIC DNA]</scope>
    <source>
        <strain evidence="1 2">RIB 2604</strain>
    </source>
</reference>
<proteinExistence type="predicted"/>
<organism evidence="1 2">
    <name type="scientific">Aspergillus kawachii</name>
    <name type="common">White koji mold</name>
    <name type="synonym">Aspergillus awamori var. kawachi</name>
    <dbReference type="NCBI Taxonomy" id="1069201"/>
    <lineage>
        <taxon>Eukaryota</taxon>
        <taxon>Fungi</taxon>
        <taxon>Dikarya</taxon>
        <taxon>Ascomycota</taxon>
        <taxon>Pezizomycotina</taxon>
        <taxon>Eurotiomycetes</taxon>
        <taxon>Eurotiomycetidae</taxon>
        <taxon>Eurotiales</taxon>
        <taxon>Aspergillaceae</taxon>
        <taxon>Aspergillus</taxon>
        <taxon>Aspergillus subgen. Circumdati</taxon>
    </lineage>
</organism>
<evidence type="ECO:0000313" key="1">
    <source>
        <dbReference type="EMBL" id="GAT24086.1"/>
    </source>
</evidence>
<accession>A0A146FDX4</accession>
<comment type="caution">
    <text evidence="1">The sequence shown here is derived from an EMBL/GenBank/DDBJ whole genome shotgun (WGS) entry which is preliminary data.</text>
</comment>
<dbReference type="AlphaFoldDB" id="A0A146FDX4"/>
<evidence type="ECO:0000313" key="2">
    <source>
        <dbReference type="Proteomes" id="UP000075230"/>
    </source>
</evidence>
<sequence length="99" mass="11266">MSGSLKTREWTPIKFGKKTESSIGNKVQRMLLSYEHEFHNNEFWYALAGAEQKDVNNIDMGSFCSEINPYISSLLTVFLEIPQNTSVISPRKYPYPASG</sequence>
<dbReference type="Proteomes" id="UP000075230">
    <property type="component" value="Unassembled WGS sequence"/>
</dbReference>
<gene>
    <name evidence="1" type="ORF">RIB2604_01712290</name>
</gene>
<dbReference type="EMBL" id="BCWF01000017">
    <property type="protein sequence ID" value="GAT24086.1"/>
    <property type="molecule type" value="Genomic_DNA"/>
</dbReference>
<keyword evidence="1" id="KW-0687">Ribonucleoprotein</keyword>
<dbReference type="GO" id="GO:0005840">
    <property type="term" value="C:ribosome"/>
    <property type="evidence" value="ECO:0007669"/>
    <property type="project" value="UniProtKB-KW"/>
</dbReference>
<keyword evidence="1" id="KW-0689">Ribosomal protein</keyword>
<protein>
    <submittedName>
        <fullName evidence="1">60S ribosomal protein L31e</fullName>
    </submittedName>
</protein>
<reference evidence="2" key="2">
    <citation type="submission" date="2016-02" db="EMBL/GenBank/DDBJ databases">
        <title>Genome sequencing of Aspergillus luchuensis NBRC 4314.</title>
        <authorList>
            <person name="Yamada O."/>
        </authorList>
    </citation>
    <scope>NUCLEOTIDE SEQUENCE [LARGE SCALE GENOMIC DNA]</scope>
    <source>
        <strain evidence="2">RIB 2604</strain>
    </source>
</reference>
<name>A0A146FDX4_ASPKA</name>